<evidence type="ECO:0000313" key="3">
    <source>
        <dbReference type="Proteomes" id="UP000708208"/>
    </source>
</evidence>
<dbReference type="Proteomes" id="UP000708208">
    <property type="component" value="Unassembled WGS sequence"/>
</dbReference>
<feature type="transmembrane region" description="Helical" evidence="1">
    <location>
        <begin position="122"/>
        <end position="140"/>
    </location>
</feature>
<sequence>MIPAIRPQASKNTSSVVRKNVAILIPYFIPPSGISFTALAAMFCTKVHIYQLLPSCLQNPGTFVVLLMHEVVLQQQVVGIFAVICEQLLVFFENTCAALGSEITQLRKIVLRVRLFNYGHSWTTYLVKIVCLAFATICGYSGITSFSKQKEVAAFSVVLAMYLIIFYDTSLGNAFSIPDKLQTIKRES</sequence>
<feature type="non-terminal residue" evidence="2">
    <location>
        <position position="1"/>
    </location>
</feature>
<accession>A0A8J2KE34</accession>
<evidence type="ECO:0000313" key="2">
    <source>
        <dbReference type="EMBL" id="CAG7724374.1"/>
    </source>
</evidence>
<gene>
    <name evidence="2" type="ORF">AFUS01_LOCUS13405</name>
</gene>
<protein>
    <submittedName>
        <fullName evidence="2">Uncharacterized protein</fullName>
    </submittedName>
</protein>
<feature type="transmembrane region" description="Helical" evidence="1">
    <location>
        <begin position="152"/>
        <end position="170"/>
    </location>
</feature>
<proteinExistence type="predicted"/>
<keyword evidence="1" id="KW-1133">Transmembrane helix</keyword>
<name>A0A8J2KE34_9HEXA</name>
<keyword evidence="1" id="KW-0472">Membrane</keyword>
<dbReference type="EMBL" id="CAJVCH010109133">
    <property type="protein sequence ID" value="CAG7724374.1"/>
    <property type="molecule type" value="Genomic_DNA"/>
</dbReference>
<dbReference type="AlphaFoldDB" id="A0A8J2KE34"/>
<keyword evidence="3" id="KW-1185">Reference proteome</keyword>
<keyword evidence="1" id="KW-0812">Transmembrane</keyword>
<evidence type="ECO:0000256" key="1">
    <source>
        <dbReference type="SAM" id="Phobius"/>
    </source>
</evidence>
<feature type="transmembrane region" description="Helical" evidence="1">
    <location>
        <begin position="21"/>
        <end position="43"/>
    </location>
</feature>
<reference evidence="2" key="1">
    <citation type="submission" date="2021-06" db="EMBL/GenBank/DDBJ databases">
        <authorList>
            <person name="Hodson N. C."/>
            <person name="Mongue J. A."/>
            <person name="Jaron S. K."/>
        </authorList>
    </citation>
    <scope>NUCLEOTIDE SEQUENCE</scope>
</reference>
<organism evidence="2 3">
    <name type="scientific">Allacma fusca</name>
    <dbReference type="NCBI Taxonomy" id="39272"/>
    <lineage>
        <taxon>Eukaryota</taxon>
        <taxon>Metazoa</taxon>
        <taxon>Ecdysozoa</taxon>
        <taxon>Arthropoda</taxon>
        <taxon>Hexapoda</taxon>
        <taxon>Collembola</taxon>
        <taxon>Symphypleona</taxon>
        <taxon>Sminthuridae</taxon>
        <taxon>Allacma</taxon>
    </lineage>
</organism>
<comment type="caution">
    <text evidence="2">The sequence shown here is derived from an EMBL/GenBank/DDBJ whole genome shotgun (WGS) entry which is preliminary data.</text>
</comment>